<dbReference type="EMBL" id="CP002069">
    <property type="protein sequence ID" value="ADI74766.1"/>
    <property type="molecule type" value="Genomic_DNA"/>
</dbReference>
<evidence type="ECO:0000313" key="2">
    <source>
        <dbReference type="Proteomes" id="UP000000391"/>
    </source>
</evidence>
<keyword evidence="2" id="KW-1185">Reference proteome</keyword>
<dbReference type="RefSeq" id="WP_013195331.1">
    <property type="nucleotide sequence ID" value="NC_014253.1"/>
</dbReference>
<proteinExistence type="predicted"/>
<dbReference type="HOGENOM" id="CLU_110999_0_0_2"/>
<name>D7EA95_METEZ</name>
<organism evidence="1 2">
    <name type="scientific">Methanohalobium evestigatum (strain ATCC BAA-1072 / DSM 3721 / NBRC 107634 / OCM 161 / Z-7303)</name>
    <dbReference type="NCBI Taxonomy" id="644295"/>
    <lineage>
        <taxon>Archaea</taxon>
        <taxon>Methanobacteriati</taxon>
        <taxon>Methanobacteriota</taxon>
        <taxon>Stenosarchaea group</taxon>
        <taxon>Methanomicrobia</taxon>
        <taxon>Methanosarcinales</taxon>
        <taxon>Methanosarcinaceae</taxon>
        <taxon>Methanohalobium</taxon>
    </lineage>
</organism>
<dbReference type="GeneID" id="9347595"/>
<dbReference type="STRING" id="644295.Metev_1936"/>
<sequence length="202" mass="23632">MPKDLYKKISEILDGRQLSISGITRELKNEGYDEHRLFLTGYLRALKDMDKLVEIEVPPSKIYRLMDDSDETSEDVYSLLCDHLKQLDSDYRVPVGIYIAFNLFERPVFRQELKLIGFSEKQIQNQMDDFANIVQESTDTNLKKYRSDITRINIPSGDRAYEIKSDDEYIIQMSNEILIELMKEFVDVKGLVPKTKQTKLSF</sequence>
<evidence type="ECO:0000313" key="1">
    <source>
        <dbReference type="EMBL" id="ADI74766.1"/>
    </source>
</evidence>
<dbReference type="Proteomes" id="UP000000391">
    <property type="component" value="Chromosome"/>
</dbReference>
<protein>
    <submittedName>
        <fullName evidence="1">Uncharacterized protein</fullName>
    </submittedName>
</protein>
<dbReference type="AlphaFoldDB" id="D7EA95"/>
<dbReference type="KEGG" id="mev:Metev_1936"/>
<gene>
    <name evidence="1" type="ordered locus">Metev_1936</name>
</gene>
<dbReference type="OrthoDB" id="52988at2157"/>
<reference evidence="1 2" key="1">
    <citation type="submission" date="2010-06" db="EMBL/GenBank/DDBJ databases">
        <title>Complete sequence chromosome of Methanohalobium evestigatum Z-7303.</title>
        <authorList>
            <consortium name="US DOE Joint Genome Institute"/>
            <person name="Lucas S."/>
            <person name="Copeland A."/>
            <person name="Lapidus A."/>
            <person name="Cheng J.-F."/>
            <person name="Bruce D."/>
            <person name="Goodwin L."/>
            <person name="Pitluck S."/>
            <person name="Saunders E."/>
            <person name="Detter J.C."/>
            <person name="Han C."/>
            <person name="Tapia R."/>
            <person name="Land M."/>
            <person name="Hauser L."/>
            <person name="Kyrpides N."/>
            <person name="Mikhailova N."/>
            <person name="Sieprawska-Lupa M."/>
            <person name="Whitman W.B."/>
            <person name="Anderson I."/>
            <person name="Woyke T."/>
        </authorList>
    </citation>
    <scope>NUCLEOTIDE SEQUENCE [LARGE SCALE GENOMIC DNA]</scope>
    <source>
        <strain evidence="2">ATCC BAA-1072 / DSM 3721 / NBRC 107634 / OCM 161 / Z-7303</strain>
    </source>
</reference>
<accession>D7EA95</accession>